<gene>
    <name evidence="1" type="ORF">GCM10010981_28400</name>
</gene>
<accession>A0ABQ1G684</accession>
<evidence type="ECO:0000313" key="2">
    <source>
        <dbReference type="Proteomes" id="UP000620046"/>
    </source>
</evidence>
<evidence type="ECO:0000313" key="1">
    <source>
        <dbReference type="EMBL" id="GGA37567.1"/>
    </source>
</evidence>
<keyword evidence="2" id="KW-1185">Reference proteome</keyword>
<organism evidence="1 2">
    <name type="scientific">Dyella nitratireducens</name>
    <dbReference type="NCBI Taxonomy" id="1849580"/>
    <lineage>
        <taxon>Bacteria</taxon>
        <taxon>Pseudomonadati</taxon>
        <taxon>Pseudomonadota</taxon>
        <taxon>Gammaproteobacteria</taxon>
        <taxon>Lysobacterales</taxon>
        <taxon>Rhodanobacteraceae</taxon>
        <taxon>Dyella</taxon>
    </lineage>
</organism>
<comment type="caution">
    <text evidence="1">The sequence shown here is derived from an EMBL/GenBank/DDBJ whole genome shotgun (WGS) entry which is preliminary data.</text>
</comment>
<dbReference type="Proteomes" id="UP000620046">
    <property type="component" value="Unassembled WGS sequence"/>
</dbReference>
<reference evidence="2" key="1">
    <citation type="journal article" date="2019" name="Int. J. Syst. Evol. Microbiol.">
        <title>The Global Catalogue of Microorganisms (GCM) 10K type strain sequencing project: providing services to taxonomists for standard genome sequencing and annotation.</title>
        <authorList>
            <consortium name="The Broad Institute Genomics Platform"/>
            <consortium name="The Broad Institute Genome Sequencing Center for Infectious Disease"/>
            <person name="Wu L."/>
            <person name="Ma J."/>
        </authorList>
    </citation>
    <scope>NUCLEOTIDE SEQUENCE [LARGE SCALE GENOMIC DNA]</scope>
    <source>
        <strain evidence="2">CGMCC 1.15439</strain>
    </source>
</reference>
<protein>
    <submittedName>
        <fullName evidence="1">Uncharacterized protein</fullName>
    </submittedName>
</protein>
<dbReference type="EMBL" id="BMJA01000002">
    <property type="protein sequence ID" value="GGA37567.1"/>
    <property type="molecule type" value="Genomic_DNA"/>
</dbReference>
<sequence>MTRMADTFSGRAAAMTMQMCPPIKFPLPLSAPKLIEIPANFMRCVSGYPRNHPPYPNRLANTLHDNGTLSVDTAQIKTSHQ</sequence>
<name>A0ABQ1G684_9GAMM</name>
<proteinExistence type="predicted"/>